<name>A0A1I7WA54_HETBA</name>
<dbReference type="WBParaSite" id="Hba_01541">
    <property type="protein sequence ID" value="Hba_01541"/>
    <property type="gene ID" value="Hba_01541"/>
</dbReference>
<dbReference type="AlphaFoldDB" id="A0A1I7WA54"/>
<sequence>MLNICKMDIPNRINLITKCYEEQKNK</sequence>
<evidence type="ECO:0000313" key="2">
    <source>
        <dbReference type="WBParaSite" id="Hba_01541"/>
    </source>
</evidence>
<proteinExistence type="predicted"/>
<keyword evidence="1" id="KW-1185">Reference proteome</keyword>
<evidence type="ECO:0000313" key="1">
    <source>
        <dbReference type="Proteomes" id="UP000095283"/>
    </source>
</evidence>
<reference evidence="2" key="1">
    <citation type="submission" date="2016-11" db="UniProtKB">
        <authorList>
            <consortium name="WormBaseParasite"/>
        </authorList>
    </citation>
    <scope>IDENTIFICATION</scope>
</reference>
<dbReference type="Proteomes" id="UP000095283">
    <property type="component" value="Unplaced"/>
</dbReference>
<accession>A0A1I7WA54</accession>
<organism evidence="1 2">
    <name type="scientific">Heterorhabditis bacteriophora</name>
    <name type="common">Entomopathogenic nematode worm</name>
    <dbReference type="NCBI Taxonomy" id="37862"/>
    <lineage>
        <taxon>Eukaryota</taxon>
        <taxon>Metazoa</taxon>
        <taxon>Ecdysozoa</taxon>
        <taxon>Nematoda</taxon>
        <taxon>Chromadorea</taxon>
        <taxon>Rhabditida</taxon>
        <taxon>Rhabditina</taxon>
        <taxon>Rhabditomorpha</taxon>
        <taxon>Strongyloidea</taxon>
        <taxon>Heterorhabditidae</taxon>
        <taxon>Heterorhabditis</taxon>
    </lineage>
</organism>
<protein>
    <submittedName>
        <fullName evidence="2">Uncharacterized protein</fullName>
    </submittedName>
</protein>